<evidence type="ECO:0008006" key="3">
    <source>
        <dbReference type="Google" id="ProtNLM"/>
    </source>
</evidence>
<protein>
    <recommendedName>
        <fullName evidence="3">Secreted protein</fullName>
    </recommendedName>
</protein>
<comment type="caution">
    <text evidence="1">The sequence shown here is derived from an EMBL/GenBank/DDBJ whole genome shotgun (WGS) entry which is preliminary data.</text>
</comment>
<evidence type="ECO:0000313" key="1">
    <source>
        <dbReference type="EMBL" id="MEU6821085.1"/>
    </source>
</evidence>
<organism evidence="1 2">
    <name type="scientific">Streptomyces atriruber</name>
    <dbReference type="NCBI Taxonomy" id="545121"/>
    <lineage>
        <taxon>Bacteria</taxon>
        <taxon>Bacillati</taxon>
        <taxon>Actinomycetota</taxon>
        <taxon>Actinomycetes</taxon>
        <taxon>Kitasatosporales</taxon>
        <taxon>Streptomycetaceae</taxon>
        <taxon>Streptomyces</taxon>
    </lineage>
</organism>
<dbReference type="Proteomes" id="UP001551176">
    <property type="component" value="Unassembled WGS sequence"/>
</dbReference>
<dbReference type="RefSeq" id="WP_359347060.1">
    <property type="nucleotide sequence ID" value="NZ_JBEYXV010000004.1"/>
</dbReference>
<proteinExistence type="predicted"/>
<sequence length="138" mass="15575">MRQVPSLLFVLYVACTVCKVRIAHLEFTPPGTQPVSMPRWDARYRASYAAARNHSLWWFTVESEAYTNGAGENISADDADRYRGAFRYPRTFARIHTAGLKGDAGFCAECDVPYCTRHWRREATDGGGTTLCPLGHRR</sequence>
<reference evidence="1 2" key="1">
    <citation type="submission" date="2024-06" db="EMBL/GenBank/DDBJ databases">
        <title>The Natural Products Discovery Center: Release of the First 8490 Sequenced Strains for Exploring Actinobacteria Biosynthetic Diversity.</title>
        <authorList>
            <person name="Kalkreuter E."/>
            <person name="Kautsar S.A."/>
            <person name="Yang D."/>
            <person name="Bader C.D."/>
            <person name="Teijaro C.N."/>
            <person name="Fluegel L."/>
            <person name="Davis C.M."/>
            <person name="Simpson J.R."/>
            <person name="Lauterbach L."/>
            <person name="Steele A.D."/>
            <person name="Gui C."/>
            <person name="Meng S."/>
            <person name="Li G."/>
            <person name="Viehrig K."/>
            <person name="Ye F."/>
            <person name="Su P."/>
            <person name="Kiefer A.F."/>
            <person name="Nichols A."/>
            <person name="Cepeda A.J."/>
            <person name="Yan W."/>
            <person name="Fan B."/>
            <person name="Jiang Y."/>
            <person name="Adhikari A."/>
            <person name="Zheng C.-J."/>
            <person name="Schuster L."/>
            <person name="Cowan T.M."/>
            <person name="Smanski M.J."/>
            <person name="Chevrette M.G."/>
            <person name="De Carvalho L.P.S."/>
            <person name="Shen B."/>
        </authorList>
    </citation>
    <scope>NUCLEOTIDE SEQUENCE [LARGE SCALE GENOMIC DNA]</scope>
    <source>
        <strain evidence="1 2">NPDC046838</strain>
    </source>
</reference>
<name>A0ABV3BJ87_9ACTN</name>
<dbReference type="EMBL" id="JBEYXV010000004">
    <property type="protein sequence ID" value="MEU6821085.1"/>
    <property type="molecule type" value="Genomic_DNA"/>
</dbReference>
<accession>A0ABV3BJ87</accession>
<evidence type="ECO:0000313" key="2">
    <source>
        <dbReference type="Proteomes" id="UP001551176"/>
    </source>
</evidence>
<gene>
    <name evidence="1" type="ORF">ABZ921_10675</name>
</gene>
<keyword evidence="2" id="KW-1185">Reference proteome</keyword>